<keyword evidence="1" id="KW-1133">Transmembrane helix</keyword>
<name>F4KJN8_PORAD</name>
<dbReference type="RefSeq" id="WP_013760173.1">
    <property type="nucleotide sequence ID" value="NC_015501.1"/>
</dbReference>
<feature type="transmembrane region" description="Helical" evidence="1">
    <location>
        <begin position="7"/>
        <end position="26"/>
    </location>
</feature>
<dbReference type="eggNOG" id="ENOG5033VMN">
    <property type="taxonomic scope" value="Bacteria"/>
</dbReference>
<protein>
    <recommendedName>
        <fullName evidence="4">Lipoprotein</fullName>
    </recommendedName>
</protein>
<dbReference type="KEGG" id="pah:Poras_0665"/>
<proteinExistence type="predicted"/>
<evidence type="ECO:0008006" key="4">
    <source>
        <dbReference type="Google" id="ProtNLM"/>
    </source>
</evidence>
<keyword evidence="1" id="KW-0812">Transmembrane</keyword>
<evidence type="ECO:0000313" key="2">
    <source>
        <dbReference type="EMBL" id="AEE12615.1"/>
    </source>
</evidence>
<dbReference type="PROSITE" id="PS51257">
    <property type="entry name" value="PROKAR_LIPOPROTEIN"/>
    <property type="match status" value="1"/>
</dbReference>
<accession>F4KJN8</accession>
<keyword evidence="1" id="KW-0472">Membrane</keyword>
<dbReference type="STRING" id="879243.Poras_0665"/>
<gene>
    <name evidence="2" type="ordered locus">Poras_0665</name>
</gene>
<reference evidence="3" key="1">
    <citation type="submission" date="2011-04" db="EMBL/GenBank/DDBJ databases">
        <title>The complete genome of Porphyromonas asaccharolytica DSM 20707.</title>
        <authorList>
            <person name="Lucas S."/>
            <person name="Han J."/>
            <person name="Lapidus A."/>
            <person name="Bruce D."/>
            <person name="Goodwin L."/>
            <person name="Pitluck S."/>
            <person name="Peters L."/>
            <person name="Kyrpides N."/>
            <person name="Mavromatis K."/>
            <person name="Ivanova N."/>
            <person name="Ovchinnikova G."/>
            <person name="Pagani I."/>
            <person name="Lu M."/>
            <person name="Detter J.C."/>
            <person name="Tapia R."/>
            <person name="Han C."/>
            <person name="Land M."/>
            <person name="Hauser L."/>
            <person name="Markowitz V."/>
            <person name="Cheng J.-F."/>
            <person name="Hugenholtz P."/>
            <person name="Woyke T."/>
            <person name="Wu D."/>
            <person name="Gronow S."/>
            <person name="Wellnitz S."/>
            <person name="Brambilla E."/>
            <person name="Klenk H.-P."/>
            <person name="Eisen J.A."/>
        </authorList>
    </citation>
    <scope>NUCLEOTIDE SEQUENCE [LARGE SCALE GENOMIC DNA]</scope>
    <source>
        <strain evidence="3">ATCC 25260 / DSM 20707 / VPI 4198</strain>
    </source>
</reference>
<sequence>MKLAYNLSILIGLMMLLSGCGLMKLFTSEPRDVCKAQLETKEGATYTGYLRMPMSGDKELKLFDDLALAHSAGTFKSEDLKGIELSNPKKPDSSYRFEYKKFSTFLQSNAAWMTLVDRGPELTAYLLASSYKIDENGDIFFIGNEQRIIRSGGSMAVVKPSFPLFLEKRGGILRKVALVHGINYEGSQFRGGVVRFLADDPELCSYVRGLKWEFEDIDKVVKYYDPHRKGELVIKDDRGQVLALPPHKMVTGALSGELIYTADLAKNLTPHFGMASYLGLRSSLGTYFTYGGSVGFNQPCLVDDTALITEDPSFLSKDRKEVEVPQEFIKRVTLFSFNAFAGLQVPLDLKSVYVIPSLSGCVTGDLHSDYSLISAGPLVRCDFGIPLKYGNMLFFGAGYKYGFPIKDADEMAADNYKNVTPYGQSHTVFLSIGYMY</sequence>
<dbReference type="Proteomes" id="UP000006545">
    <property type="component" value="Chromosome"/>
</dbReference>
<dbReference type="AlphaFoldDB" id="F4KJN8"/>
<keyword evidence="3" id="KW-1185">Reference proteome</keyword>
<dbReference type="HOGENOM" id="CLU_640513_0_0_10"/>
<organism evidence="2 3">
    <name type="scientific">Porphyromonas asaccharolytica (strain ATCC 25260 / DSM 20707 / BCRC 10618 / CCUG 7834 / JCM 6326 / LMG 13178 / VPI 4198 / B440)</name>
    <name type="common">Bacteroides asaccharolyticus</name>
    <dbReference type="NCBI Taxonomy" id="879243"/>
    <lineage>
        <taxon>Bacteria</taxon>
        <taxon>Pseudomonadati</taxon>
        <taxon>Bacteroidota</taxon>
        <taxon>Bacteroidia</taxon>
        <taxon>Bacteroidales</taxon>
        <taxon>Porphyromonadaceae</taxon>
        <taxon>Porphyromonas</taxon>
    </lineage>
</organism>
<evidence type="ECO:0000313" key="3">
    <source>
        <dbReference type="Proteomes" id="UP000006545"/>
    </source>
</evidence>
<dbReference type="EMBL" id="CP002689">
    <property type="protein sequence ID" value="AEE12615.1"/>
    <property type="molecule type" value="Genomic_DNA"/>
</dbReference>
<evidence type="ECO:0000256" key="1">
    <source>
        <dbReference type="SAM" id="Phobius"/>
    </source>
</evidence>